<proteinExistence type="predicted"/>
<evidence type="ECO:0000256" key="1">
    <source>
        <dbReference type="SAM" id="Phobius"/>
    </source>
</evidence>
<sequence>MKANNYDALLTYARLLSELQSGELEISWQKITPISKQDHLLTRQHLHRLILLGLLLMVTAALALLLSFDEQQTVGMLLDIVGILLGATAFFLAIAILKTELPDAIRILRTPIGTMQPENFTLYFIETRRHKHSYYPKNTLQTRCDKYLPDWDSFTQADWQALLPDAPNPEALQQLIRAIQKRLAEDE</sequence>
<keyword evidence="1" id="KW-1133">Transmembrane helix</keyword>
<accession>A0ABS1BSL6</accession>
<keyword evidence="1" id="KW-0812">Transmembrane</keyword>
<keyword evidence="3" id="KW-1185">Reference proteome</keyword>
<protein>
    <submittedName>
        <fullName evidence="2">Uncharacterized protein</fullName>
    </submittedName>
</protein>
<evidence type="ECO:0000313" key="3">
    <source>
        <dbReference type="Proteomes" id="UP000614058"/>
    </source>
</evidence>
<keyword evidence="1" id="KW-0472">Membrane</keyword>
<dbReference type="Proteomes" id="UP000614058">
    <property type="component" value="Unassembled WGS sequence"/>
</dbReference>
<dbReference type="RefSeq" id="WP_200522415.1">
    <property type="nucleotide sequence ID" value="NZ_JAEHNZ010000002.1"/>
</dbReference>
<comment type="caution">
    <text evidence="2">The sequence shown here is derived from an EMBL/GenBank/DDBJ whole genome shotgun (WGS) entry which is preliminary data.</text>
</comment>
<feature type="transmembrane region" description="Helical" evidence="1">
    <location>
        <begin position="49"/>
        <end position="68"/>
    </location>
</feature>
<name>A0ABS1BSL6_9NEIS</name>
<feature type="transmembrane region" description="Helical" evidence="1">
    <location>
        <begin position="74"/>
        <end position="97"/>
    </location>
</feature>
<gene>
    <name evidence="2" type="ORF">JDW22_06710</name>
</gene>
<evidence type="ECO:0000313" key="2">
    <source>
        <dbReference type="EMBL" id="MBK0396276.1"/>
    </source>
</evidence>
<dbReference type="EMBL" id="JAEHNZ010000002">
    <property type="protein sequence ID" value="MBK0396276.1"/>
    <property type="molecule type" value="Genomic_DNA"/>
</dbReference>
<reference evidence="2 3" key="1">
    <citation type="journal article" date="2021" name="Pathogens">
        <title>Isolation and Characterization of Kingella bonacorsii sp. nov., A Novel Kingella Species Detected in a Stable Periodontitis Subject.</title>
        <authorList>
            <person name="Antezack A."/>
            <person name="Boxberger M."/>
            <person name="Rolland C."/>
            <person name="Monnet-Corti V."/>
            <person name="La Scola B."/>
        </authorList>
    </citation>
    <scope>NUCLEOTIDE SEQUENCE [LARGE SCALE GENOMIC DNA]</scope>
    <source>
        <strain evidence="2 3">Marseille-Q4569</strain>
    </source>
</reference>
<organism evidence="2 3">
    <name type="scientific">Kingella bonacorsii</name>
    <dbReference type="NCBI Taxonomy" id="2796361"/>
    <lineage>
        <taxon>Bacteria</taxon>
        <taxon>Pseudomonadati</taxon>
        <taxon>Pseudomonadota</taxon>
        <taxon>Betaproteobacteria</taxon>
        <taxon>Neisseriales</taxon>
        <taxon>Neisseriaceae</taxon>
        <taxon>Kingella</taxon>
    </lineage>
</organism>